<dbReference type="Pfam" id="PF13563">
    <property type="entry name" value="2_5_RNA_ligase2"/>
    <property type="match status" value="1"/>
</dbReference>
<comment type="caution">
    <text evidence="3">The sequence shown here is derived from an EMBL/GenBank/DDBJ whole genome shotgun (WGS) entry which is preliminary data.</text>
</comment>
<keyword evidence="4" id="KW-1185">Reference proteome</keyword>
<name>A0ABT7DPT0_9ACTN</name>
<dbReference type="NCBIfam" id="TIGR02258">
    <property type="entry name" value="2_5_ligase"/>
    <property type="match status" value="1"/>
</dbReference>
<dbReference type="EMBL" id="JASJEU010000013">
    <property type="protein sequence ID" value="MDJ1650521.1"/>
    <property type="molecule type" value="Genomic_DNA"/>
</dbReference>
<dbReference type="InterPro" id="IPR009097">
    <property type="entry name" value="Cyclic_Pdiesterase"/>
</dbReference>
<keyword evidence="1 2" id="KW-0378">Hydrolase</keyword>
<dbReference type="Proteomes" id="UP001232750">
    <property type="component" value="Unassembled WGS sequence"/>
</dbReference>
<reference evidence="3 4" key="1">
    <citation type="submission" date="2023-05" db="EMBL/GenBank/DDBJ databases">
        <title>Gordonibacter KGMB12511T sp. nov., isolated from faeces of healthy Korean.</title>
        <authorList>
            <person name="Kim H.S."/>
            <person name="Kim J.-S."/>
            <person name="Suh M.K."/>
            <person name="Eom M.K."/>
            <person name="Do H.E."/>
            <person name="Lee J.-S."/>
        </authorList>
    </citation>
    <scope>NUCLEOTIDE SEQUENCE [LARGE SCALE GENOMIC DNA]</scope>
    <source>
        <strain evidence="3 4">KGMB12511</strain>
    </source>
</reference>
<dbReference type="HAMAP" id="MF_01940">
    <property type="entry name" value="RNA_CPDase"/>
    <property type="match status" value="1"/>
</dbReference>
<accession>A0ABT7DPT0</accession>
<dbReference type="SUPFAM" id="SSF55144">
    <property type="entry name" value="LigT-like"/>
    <property type="match status" value="1"/>
</dbReference>
<dbReference type="Gene3D" id="3.90.1140.10">
    <property type="entry name" value="Cyclic phosphodiesterase"/>
    <property type="match status" value="1"/>
</dbReference>
<feature type="active site" description="Proton donor" evidence="2">
    <location>
        <position position="39"/>
    </location>
</feature>
<proteinExistence type="inferred from homology"/>
<comment type="catalytic activity">
    <reaction evidence="2">
        <text>a 3'-end 2',3'-cyclophospho-ribonucleotide-RNA + H2O = a 3'-end 2'-phospho-ribonucleotide-RNA + H(+)</text>
        <dbReference type="Rhea" id="RHEA:11828"/>
        <dbReference type="Rhea" id="RHEA-COMP:10464"/>
        <dbReference type="Rhea" id="RHEA-COMP:17353"/>
        <dbReference type="ChEBI" id="CHEBI:15377"/>
        <dbReference type="ChEBI" id="CHEBI:15378"/>
        <dbReference type="ChEBI" id="CHEBI:83064"/>
        <dbReference type="ChEBI" id="CHEBI:173113"/>
        <dbReference type="EC" id="3.1.4.58"/>
    </reaction>
</comment>
<protein>
    <recommendedName>
        <fullName evidence="2">RNA 2',3'-cyclic phosphodiesterase</fullName>
        <shortName evidence="2">RNA 2',3'-CPDase</shortName>
        <ecNumber evidence="2">3.1.4.58</ecNumber>
    </recommendedName>
</protein>
<gene>
    <name evidence="3" type="primary">thpR</name>
    <name evidence="3" type="ORF">QNJ86_06890</name>
</gene>
<evidence type="ECO:0000313" key="4">
    <source>
        <dbReference type="Proteomes" id="UP001232750"/>
    </source>
</evidence>
<evidence type="ECO:0000313" key="3">
    <source>
        <dbReference type="EMBL" id="MDJ1650521.1"/>
    </source>
</evidence>
<comment type="similarity">
    <text evidence="2">Belongs to the 2H phosphoesterase superfamily. ThpR family.</text>
</comment>
<evidence type="ECO:0000256" key="2">
    <source>
        <dbReference type="HAMAP-Rule" id="MF_01940"/>
    </source>
</evidence>
<feature type="short sequence motif" description="HXTX 1" evidence="2">
    <location>
        <begin position="39"/>
        <end position="42"/>
    </location>
</feature>
<dbReference type="InterPro" id="IPR004175">
    <property type="entry name" value="RNA_CPDase"/>
</dbReference>
<dbReference type="PANTHER" id="PTHR35561:SF1">
    <property type="entry name" value="RNA 2',3'-CYCLIC PHOSPHODIESTERASE"/>
    <property type="match status" value="1"/>
</dbReference>
<feature type="short sequence motif" description="HXTX 2" evidence="2">
    <location>
        <begin position="124"/>
        <end position="127"/>
    </location>
</feature>
<dbReference type="RefSeq" id="WP_283831870.1">
    <property type="nucleotide sequence ID" value="NZ_JASJEU010000013.1"/>
</dbReference>
<organism evidence="3 4">
    <name type="scientific">Gordonibacter faecis</name>
    <dbReference type="NCBI Taxonomy" id="3047475"/>
    <lineage>
        <taxon>Bacteria</taxon>
        <taxon>Bacillati</taxon>
        <taxon>Actinomycetota</taxon>
        <taxon>Coriobacteriia</taxon>
        <taxon>Eggerthellales</taxon>
        <taxon>Eggerthellaceae</taxon>
        <taxon>Gordonibacter</taxon>
    </lineage>
</organism>
<dbReference type="EC" id="3.1.4.58" evidence="2"/>
<comment type="function">
    <text evidence="2">Hydrolyzes RNA 2',3'-cyclic phosphodiester to an RNA 2'-phosphomonoester.</text>
</comment>
<evidence type="ECO:0000256" key="1">
    <source>
        <dbReference type="ARBA" id="ARBA00022801"/>
    </source>
</evidence>
<dbReference type="PANTHER" id="PTHR35561">
    <property type="entry name" value="RNA 2',3'-CYCLIC PHOSPHODIESTERASE"/>
    <property type="match status" value="1"/>
</dbReference>
<sequence>MRTFIALELTERFVADTAGLARQLKASIEGRFLAPDTYHLTLAFLGELPEADIASTTSALEAACSGIPPIPLSSDGLGKFGRASDATLWLGITPTPELMHLATRVRDELAACDLPFDDKPFKPHITLARRARIPKAGLPPLPFPRSERANTVTLFKSTLTHDGALYKPLHTVKLK</sequence>
<feature type="active site" description="Proton acceptor" evidence="2">
    <location>
        <position position="124"/>
    </location>
</feature>